<dbReference type="PANTHER" id="PTHR43266">
    <property type="entry name" value="MACROLIDE-EFFLUX PROTEIN"/>
    <property type="match status" value="1"/>
</dbReference>
<evidence type="ECO:0000313" key="10">
    <source>
        <dbReference type="EMBL" id="MBB5870763.1"/>
    </source>
</evidence>
<dbReference type="CDD" id="cd06173">
    <property type="entry name" value="MFS_MefA_like"/>
    <property type="match status" value="1"/>
</dbReference>
<dbReference type="AlphaFoldDB" id="A0A841BV24"/>
<dbReference type="RefSeq" id="WP_184838366.1">
    <property type="nucleotide sequence ID" value="NZ_JACHMN010000002.1"/>
</dbReference>
<dbReference type="GO" id="GO:0005886">
    <property type="term" value="C:plasma membrane"/>
    <property type="evidence" value="ECO:0007669"/>
    <property type="project" value="UniProtKB-SubCell"/>
</dbReference>
<dbReference type="EMBL" id="JACHMN010000002">
    <property type="protein sequence ID" value="MBB5870763.1"/>
    <property type="molecule type" value="Genomic_DNA"/>
</dbReference>
<organism evidence="10 11">
    <name type="scientific">Allocatelliglobosispora scoriae</name>
    <dbReference type="NCBI Taxonomy" id="643052"/>
    <lineage>
        <taxon>Bacteria</taxon>
        <taxon>Bacillati</taxon>
        <taxon>Actinomycetota</taxon>
        <taxon>Actinomycetes</taxon>
        <taxon>Micromonosporales</taxon>
        <taxon>Micromonosporaceae</taxon>
        <taxon>Allocatelliglobosispora</taxon>
    </lineage>
</organism>
<dbReference type="InterPro" id="IPR036259">
    <property type="entry name" value="MFS_trans_sf"/>
</dbReference>
<dbReference type="Gene3D" id="1.20.1250.20">
    <property type="entry name" value="MFS general substrate transporter like domains"/>
    <property type="match status" value="1"/>
</dbReference>
<feature type="transmembrane region" description="Helical" evidence="8">
    <location>
        <begin position="215"/>
        <end position="240"/>
    </location>
</feature>
<feature type="transmembrane region" description="Helical" evidence="8">
    <location>
        <begin position="47"/>
        <end position="68"/>
    </location>
</feature>
<evidence type="ECO:0000256" key="4">
    <source>
        <dbReference type="ARBA" id="ARBA00022692"/>
    </source>
</evidence>
<evidence type="ECO:0000256" key="6">
    <source>
        <dbReference type="ARBA" id="ARBA00023136"/>
    </source>
</evidence>
<feature type="transmembrane region" description="Helical" evidence="8">
    <location>
        <begin position="170"/>
        <end position="188"/>
    </location>
</feature>
<evidence type="ECO:0000256" key="7">
    <source>
        <dbReference type="SAM" id="MobiDB-lite"/>
    </source>
</evidence>
<keyword evidence="2" id="KW-0813">Transport</keyword>
<feature type="transmembrane region" description="Helical" evidence="8">
    <location>
        <begin position="309"/>
        <end position="332"/>
    </location>
</feature>
<feature type="region of interest" description="Disordered" evidence="7">
    <location>
        <begin position="402"/>
        <end position="423"/>
    </location>
</feature>
<dbReference type="PROSITE" id="PS50850">
    <property type="entry name" value="MFS"/>
    <property type="match status" value="1"/>
</dbReference>
<keyword evidence="3" id="KW-1003">Cell membrane</keyword>
<keyword evidence="5 8" id="KW-1133">Transmembrane helix</keyword>
<dbReference type="InterPro" id="IPR011701">
    <property type="entry name" value="MFS"/>
</dbReference>
<dbReference type="PANTHER" id="PTHR43266:SF7">
    <property type="entry name" value="TRANSPORTER, PUTATIVE-RELATED"/>
    <property type="match status" value="1"/>
</dbReference>
<proteinExistence type="predicted"/>
<dbReference type="SUPFAM" id="SSF103473">
    <property type="entry name" value="MFS general substrate transporter"/>
    <property type="match status" value="1"/>
</dbReference>
<dbReference type="Proteomes" id="UP000587527">
    <property type="component" value="Unassembled WGS sequence"/>
</dbReference>
<feature type="transmembrane region" description="Helical" evidence="8">
    <location>
        <begin position="375"/>
        <end position="395"/>
    </location>
</feature>
<keyword evidence="11" id="KW-1185">Reference proteome</keyword>
<sequence length="423" mass="43135">MSFINGARPTTDWRDVWISSGAQLISGTGSFLVMTTLLLAFQDGGEGGFAVAGLAIAAALPMVVLAPITGRMADRIDSRLLIVVAGVFQVIAALLLSVAHGVIAQIALLTLLCVGTAIGQPVRAALLPAMASRADLPKASAIGQTASSIGVMIGPALAGFALDGLGVANTLRWASVAYVGTIAAGLLLRTRRGGSAPESSRSSVASSARVTMEPLLRIMIIGLAVVIGAVSAVNVVDVFFVRGTLGASASAYGVISSMWMVGMLAGAWIMARLIRHAKDDGALVSWMFLSLLGTGAAIALMAAAPGAAWLVPLLLLGGSLNGTENVLVTTVLGRRAAPSSRGRISATLQATVQGMGLLGFMAGGLLVELFEPRPIVLGAGLAGIVAVAVVSPWVARAIRTSREPMPPMPQPVPLTREDLVRAA</sequence>
<feature type="transmembrane region" description="Helical" evidence="8">
    <location>
        <begin position="344"/>
        <end position="363"/>
    </location>
</feature>
<feature type="domain" description="Major facilitator superfamily (MFS) profile" evidence="9">
    <location>
        <begin position="1"/>
        <end position="192"/>
    </location>
</feature>
<keyword evidence="4 8" id="KW-0812">Transmembrane</keyword>
<evidence type="ECO:0000256" key="1">
    <source>
        <dbReference type="ARBA" id="ARBA00004651"/>
    </source>
</evidence>
<accession>A0A841BV24</accession>
<dbReference type="InterPro" id="IPR020846">
    <property type="entry name" value="MFS_dom"/>
</dbReference>
<evidence type="ECO:0000313" key="11">
    <source>
        <dbReference type="Proteomes" id="UP000587527"/>
    </source>
</evidence>
<evidence type="ECO:0000256" key="3">
    <source>
        <dbReference type="ARBA" id="ARBA00022475"/>
    </source>
</evidence>
<gene>
    <name evidence="10" type="ORF">F4553_004142</name>
</gene>
<comment type="caution">
    <text evidence="10">The sequence shown here is derived from an EMBL/GenBank/DDBJ whole genome shotgun (WGS) entry which is preliminary data.</text>
</comment>
<protein>
    <submittedName>
        <fullName evidence="10">MFS family permease</fullName>
    </submittedName>
</protein>
<feature type="transmembrane region" description="Helical" evidence="8">
    <location>
        <begin position="139"/>
        <end position="158"/>
    </location>
</feature>
<dbReference type="Pfam" id="PF07690">
    <property type="entry name" value="MFS_1"/>
    <property type="match status" value="1"/>
</dbReference>
<name>A0A841BV24_9ACTN</name>
<evidence type="ECO:0000256" key="5">
    <source>
        <dbReference type="ARBA" id="ARBA00022989"/>
    </source>
</evidence>
<evidence type="ECO:0000256" key="8">
    <source>
        <dbReference type="SAM" id="Phobius"/>
    </source>
</evidence>
<comment type="subcellular location">
    <subcellularLocation>
        <location evidence="1">Cell membrane</location>
        <topology evidence="1">Multi-pass membrane protein</topology>
    </subcellularLocation>
</comment>
<feature type="transmembrane region" description="Helical" evidence="8">
    <location>
        <begin position="21"/>
        <end position="41"/>
    </location>
</feature>
<feature type="transmembrane region" description="Helical" evidence="8">
    <location>
        <begin position="252"/>
        <end position="271"/>
    </location>
</feature>
<feature type="transmembrane region" description="Helical" evidence="8">
    <location>
        <begin position="283"/>
        <end position="303"/>
    </location>
</feature>
<feature type="transmembrane region" description="Helical" evidence="8">
    <location>
        <begin position="106"/>
        <end position="127"/>
    </location>
</feature>
<keyword evidence="6 8" id="KW-0472">Membrane</keyword>
<feature type="transmembrane region" description="Helical" evidence="8">
    <location>
        <begin position="80"/>
        <end position="100"/>
    </location>
</feature>
<dbReference type="GO" id="GO:0022857">
    <property type="term" value="F:transmembrane transporter activity"/>
    <property type="evidence" value="ECO:0007669"/>
    <property type="project" value="InterPro"/>
</dbReference>
<evidence type="ECO:0000256" key="2">
    <source>
        <dbReference type="ARBA" id="ARBA00022448"/>
    </source>
</evidence>
<evidence type="ECO:0000259" key="9">
    <source>
        <dbReference type="PROSITE" id="PS50850"/>
    </source>
</evidence>
<reference evidence="10 11" key="1">
    <citation type="submission" date="2020-08" db="EMBL/GenBank/DDBJ databases">
        <title>Sequencing the genomes of 1000 actinobacteria strains.</title>
        <authorList>
            <person name="Klenk H.-P."/>
        </authorList>
    </citation>
    <scope>NUCLEOTIDE SEQUENCE [LARGE SCALE GENOMIC DNA]</scope>
    <source>
        <strain evidence="10 11">DSM 45362</strain>
    </source>
</reference>